<comment type="caution">
    <text evidence="1">The sequence shown here is derived from an EMBL/GenBank/DDBJ whole genome shotgun (WGS) entry which is preliminary data.</text>
</comment>
<proteinExistence type="predicted"/>
<dbReference type="Proteomes" id="UP001307849">
    <property type="component" value="Unassembled WGS sequence"/>
</dbReference>
<organism evidence="1 2">
    <name type="scientific">Arthrobotrys conoides</name>
    <dbReference type="NCBI Taxonomy" id="74498"/>
    <lineage>
        <taxon>Eukaryota</taxon>
        <taxon>Fungi</taxon>
        <taxon>Dikarya</taxon>
        <taxon>Ascomycota</taxon>
        <taxon>Pezizomycotina</taxon>
        <taxon>Orbiliomycetes</taxon>
        <taxon>Orbiliales</taxon>
        <taxon>Orbiliaceae</taxon>
        <taxon>Arthrobotrys</taxon>
    </lineage>
</organism>
<evidence type="ECO:0000313" key="2">
    <source>
        <dbReference type="Proteomes" id="UP001307849"/>
    </source>
</evidence>
<protein>
    <submittedName>
        <fullName evidence="1">Uncharacterized protein</fullName>
    </submittedName>
</protein>
<dbReference type="EMBL" id="JAVHJM010000007">
    <property type="protein sequence ID" value="KAK6510683.1"/>
    <property type="molecule type" value="Genomic_DNA"/>
</dbReference>
<keyword evidence="2" id="KW-1185">Reference proteome</keyword>
<accession>A0AAN8PD00</accession>
<gene>
    <name evidence="1" type="ORF">TWF506_009785</name>
</gene>
<dbReference type="AlphaFoldDB" id="A0AAN8PD00"/>
<sequence length="368" mass="42226">MYLTRPVKDVIEMIETYRIWMEVFGLLPNVRDLKMDLYIVNELEGILIRSILTKISTSPAFETLQSLKIERMLIGRGSIHDLPRPHISNFISTPGIYTGLPLGVREYYEILPPKTQDFIGPLDCRTRIPIPKGLTKLGVSLTQFNLVPSLHSSLDLNDLVHALSGSIRELRIMADRFIHPQDPDLSPDIRLPNFSSLTRLTIINEGYLLHHLTEIGNWAPNLQILAVSNGTPNPYRHRDPNLLALTSVQEHLLCKAIQKLKALKRIRLPWLCTYADPFNIGIDNLDHWWKVYFKTDRLDSLVGQWVKAGSSKLEKVIFVTEYFSSNGRDDKMLRVNISRGVEFEGGWKLDSQQDNDYMCKPFHRDISV</sequence>
<reference evidence="1 2" key="1">
    <citation type="submission" date="2019-10" db="EMBL/GenBank/DDBJ databases">
        <authorList>
            <person name="Palmer J.M."/>
        </authorList>
    </citation>
    <scope>NUCLEOTIDE SEQUENCE [LARGE SCALE GENOMIC DNA]</scope>
    <source>
        <strain evidence="1 2">TWF506</strain>
    </source>
</reference>
<name>A0AAN8PD00_9PEZI</name>
<evidence type="ECO:0000313" key="1">
    <source>
        <dbReference type="EMBL" id="KAK6510683.1"/>
    </source>
</evidence>